<comment type="caution">
    <text evidence="1">The sequence shown here is derived from an EMBL/GenBank/DDBJ whole genome shotgun (WGS) entry which is preliminary data.</text>
</comment>
<protein>
    <submittedName>
        <fullName evidence="1">Uncharacterized protein</fullName>
    </submittedName>
</protein>
<organism evidence="1 2">
    <name type="scientific">Glutamicibacter protophormiae</name>
    <name type="common">Brevibacterium protophormiae</name>
    <dbReference type="NCBI Taxonomy" id="37930"/>
    <lineage>
        <taxon>Bacteria</taxon>
        <taxon>Bacillati</taxon>
        <taxon>Actinomycetota</taxon>
        <taxon>Actinomycetes</taxon>
        <taxon>Micrococcales</taxon>
        <taxon>Micrococcaceae</taxon>
        <taxon>Glutamicibacter</taxon>
    </lineage>
</organism>
<proteinExistence type="predicted"/>
<reference evidence="1 2" key="1">
    <citation type="submission" date="2021-03" db="EMBL/GenBank/DDBJ databases">
        <title>Sequencing the genomes of 1000 actinobacteria strains.</title>
        <authorList>
            <person name="Klenk H.-P."/>
        </authorList>
    </citation>
    <scope>NUCLEOTIDE SEQUENCE [LARGE SCALE GENOMIC DNA]</scope>
    <source>
        <strain evidence="1 2">DSM 20168</strain>
    </source>
</reference>
<name>A0ABS4XRB9_GLUPR</name>
<sequence length="102" mass="11352">MTENITVWELGEDSELWLVTGTTDAHSADEAVRQWVEATTGETIEALHDADDLIEFRVTRRTDWAWRPGLNPDDPMEDATLLHGGPTKTGILPTFTGFLVQA</sequence>
<gene>
    <name evidence="1" type="ORF">JOF39_001966</name>
</gene>
<dbReference type="Proteomes" id="UP001195422">
    <property type="component" value="Unassembled WGS sequence"/>
</dbReference>
<keyword evidence="2" id="KW-1185">Reference proteome</keyword>
<dbReference type="RefSeq" id="WP_188947650.1">
    <property type="nucleotide sequence ID" value="NZ_BMPH01000003.1"/>
</dbReference>
<accession>A0ABS4XRB9</accession>
<evidence type="ECO:0000313" key="2">
    <source>
        <dbReference type="Proteomes" id="UP001195422"/>
    </source>
</evidence>
<evidence type="ECO:0000313" key="1">
    <source>
        <dbReference type="EMBL" id="MBP2398885.1"/>
    </source>
</evidence>
<dbReference type="EMBL" id="JAGIOJ010000001">
    <property type="protein sequence ID" value="MBP2398885.1"/>
    <property type="molecule type" value="Genomic_DNA"/>
</dbReference>